<evidence type="ECO:0000313" key="1">
    <source>
        <dbReference type="EMBL" id="TAW25218.1"/>
    </source>
</evidence>
<dbReference type="EMBL" id="SIPS01000002">
    <property type="protein sequence ID" value="TAW25218.1"/>
    <property type="molecule type" value="Genomic_DNA"/>
</dbReference>
<organism evidence="1 2">
    <name type="scientific">Rhizobium leguminosarum</name>
    <dbReference type="NCBI Taxonomy" id="384"/>
    <lineage>
        <taxon>Bacteria</taxon>
        <taxon>Pseudomonadati</taxon>
        <taxon>Pseudomonadota</taxon>
        <taxon>Alphaproteobacteria</taxon>
        <taxon>Hyphomicrobiales</taxon>
        <taxon>Rhizobiaceae</taxon>
        <taxon>Rhizobium/Agrobacterium group</taxon>
        <taxon>Rhizobium</taxon>
    </lineage>
</organism>
<dbReference type="AlphaFoldDB" id="A0ABD7PKC9"/>
<dbReference type="RefSeq" id="WP_130728124.1">
    <property type="nucleotide sequence ID" value="NZ_SINY01000015.1"/>
</dbReference>
<gene>
    <name evidence="1" type="ORF">ELI19_27665</name>
</gene>
<evidence type="ECO:0000313" key="2">
    <source>
        <dbReference type="Proteomes" id="UP000292036"/>
    </source>
</evidence>
<comment type="caution">
    <text evidence="1">The sequence shown here is derived from an EMBL/GenBank/DDBJ whole genome shotgun (WGS) entry which is preliminary data.</text>
</comment>
<reference evidence="1 2" key="1">
    <citation type="submission" date="2019-02" db="EMBL/GenBank/DDBJ databases">
        <title>The genomic architecture of introgression among sibling species of bacteria.</title>
        <authorList>
            <person name="Cavassim M.I.A."/>
            <person name="Moeskjaer S."/>
            <person name="Moslemi C."/>
            <person name="Fields B."/>
            <person name="Bachmann A."/>
            <person name="Vilhjalmsson B."/>
            <person name="Schierup M.H."/>
            <person name="Young J.P.W."/>
            <person name="Andersen S.U."/>
        </authorList>
    </citation>
    <scope>NUCLEOTIDE SEQUENCE [LARGE SCALE GENOMIC DNA]</scope>
    <source>
        <strain evidence="1 2">SM151B</strain>
        <plasmid evidence="1">pSM151B_Rh01</plasmid>
    </source>
</reference>
<protein>
    <recommendedName>
        <fullName evidence="3">PRTRC system protein A</fullName>
    </recommendedName>
</protein>
<name>A0ABD7PKC9_RHILE</name>
<proteinExistence type="predicted"/>
<geneLocation type="plasmid" evidence="1">
    <name>pSM151B_Rh01</name>
</geneLocation>
<evidence type="ECO:0008006" key="3">
    <source>
        <dbReference type="Google" id="ProtNLM"/>
    </source>
</evidence>
<sequence>MTETEGANPKIDETPPGSLEAFYKQNGIDFGAGDLFCIGGGNLLPRLKEYLGVLGRFHNDDGHTPFSRIIVVTPPGSASAVRDYEAAINHKVSESSIRSQDEKEKGPWLHVREAPDLRVGSIWLALTDMDSRCGIVILDAARFRKSGPFPEVPQFNLKEDVWVPNIHAICCDLVKLAEDTQSYFVVDTGELKPGRESNLELLMSLDKVGFVSAEGAENGRGTSGCKIAGLGSIFGCGHTWPCLE</sequence>
<accession>A0ABD7PKC9</accession>
<dbReference type="Proteomes" id="UP000292036">
    <property type="component" value="Unassembled WGS sequence"/>
</dbReference>
<keyword evidence="1" id="KW-0614">Plasmid</keyword>